<evidence type="ECO:0000313" key="4">
    <source>
        <dbReference type="EMBL" id="WWC64210.1"/>
    </source>
</evidence>
<gene>
    <name evidence="3" type="ORF">I303_08539</name>
    <name evidence="4" type="ORF">I303_106818</name>
</gene>
<dbReference type="KEGG" id="kdj:28972238"/>
<feature type="chain" id="PRO_5008341838" evidence="2">
    <location>
        <begin position="20"/>
        <end position="148"/>
    </location>
</feature>
<dbReference type="OrthoDB" id="10516098at2759"/>
<reference evidence="4" key="3">
    <citation type="submission" date="2024-02" db="EMBL/GenBank/DDBJ databases">
        <title>Comparative genomics of Cryptococcus and Kwoniella reveals pathogenesis evolution and contrasting modes of karyotype evolution via chromosome fusion or intercentromeric recombination.</title>
        <authorList>
            <person name="Coelho M.A."/>
            <person name="David-Palma M."/>
            <person name="Shea T."/>
            <person name="Bowers K."/>
            <person name="McGinley-Smith S."/>
            <person name="Mohammad A.W."/>
            <person name="Gnirke A."/>
            <person name="Yurkov A.M."/>
            <person name="Nowrousian M."/>
            <person name="Sun S."/>
            <person name="Cuomo C.A."/>
            <person name="Heitman J."/>
        </authorList>
    </citation>
    <scope>NUCLEOTIDE SEQUENCE</scope>
    <source>
        <strain evidence="4">CBS 10117</strain>
    </source>
</reference>
<dbReference type="VEuPathDB" id="FungiDB:I303_08539"/>
<evidence type="ECO:0000256" key="2">
    <source>
        <dbReference type="SAM" id="SignalP"/>
    </source>
</evidence>
<reference evidence="4" key="2">
    <citation type="submission" date="2013-07" db="EMBL/GenBank/DDBJ databases">
        <authorList>
            <consortium name="The Broad Institute Genome Sequencing Platform"/>
            <person name="Cuomo C."/>
            <person name="Litvintseva A."/>
            <person name="Chen Y."/>
            <person name="Heitman J."/>
            <person name="Sun S."/>
            <person name="Springer D."/>
            <person name="Dromer F."/>
            <person name="Young S.K."/>
            <person name="Zeng Q."/>
            <person name="Gargeya S."/>
            <person name="Fitzgerald M."/>
            <person name="Abouelleil A."/>
            <person name="Alvarado L."/>
            <person name="Berlin A.M."/>
            <person name="Chapman S.B."/>
            <person name="Dewar J."/>
            <person name="Goldberg J."/>
            <person name="Griggs A."/>
            <person name="Gujja S."/>
            <person name="Hansen M."/>
            <person name="Howarth C."/>
            <person name="Imamovic A."/>
            <person name="Larimer J."/>
            <person name="McCowan C."/>
            <person name="Murphy C."/>
            <person name="Pearson M."/>
            <person name="Priest M."/>
            <person name="Roberts A."/>
            <person name="Saif S."/>
            <person name="Shea T."/>
            <person name="Sykes S."/>
            <person name="Wortman J."/>
            <person name="Nusbaum C."/>
            <person name="Birren B."/>
        </authorList>
    </citation>
    <scope>NUCLEOTIDE SEQUENCE</scope>
    <source>
        <strain evidence="4">CBS 10117</strain>
    </source>
</reference>
<dbReference type="RefSeq" id="XP_018258997.1">
    <property type="nucleotide sequence ID" value="XM_018411796.1"/>
</dbReference>
<evidence type="ECO:0000256" key="1">
    <source>
        <dbReference type="SAM" id="MobiDB-lite"/>
    </source>
</evidence>
<dbReference type="EMBL" id="CP144537">
    <property type="protein sequence ID" value="WWC64210.1"/>
    <property type="molecule type" value="Genomic_DNA"/>
</dbReference>
<dbReference type="EMBL" id="KI894038">
    <property type="protein sequence ID" value="OBR81155.1"/>
    <property type="molecule type" value="Genomic_DNA"/>
</dbReference>
<dbReference type="AlphaFoldDB" id="A0A1A5ZTQ2"/>
<name>A0A1A5ZTQ2_9TREE</name>
<dbReference type="Proteomes" id="UP000078595">
    <property type="component" value="Chromosome 8"/>
</dbReference>
<feature type="region of interest" description="Disordered" evidence="1">
    <location>
        <begin position="114"/>
        <end position="148"/>
    </location>
</feature>
<organism evidence="3">
    <name type="scientific">Kwoniella dejecticola CBS 10117</name>
    <dbReference type="NCBI Taxonomy" id="1296121"/>
    <lineage>
        <taxon>Eukaryota</taxon>
        <taxon>Fungi</taxon>
        <taxon>Dikarya</taxon>
        <taxon>Basidiomycota</taxon>
        <taxon>Agaricomycotina</taxon>
        <taxon>Tremellomycetes</taxon>
        <taxon>Tremellales</taxon>
        <taxon>Cryptococcaceae</taxon>
        <taxon>Kwoniella</taxon>
    </lineage>
</organism>
<evidence type="ECO:0000313" key="3">
    <source>
        <dbReference type="EMBL" id="OBR81155.1"/>
    </source>
</evidence>
<dbReference type="GeneID" id="28972238"/>
<accession>A0A1A5ZTQ2</accession>
<keyword evidence="5" id="KW-1185">Reference proteome</keyword>
<sequence>MKFTLPLVALLASLSLTAAAPSRRAAMPEATGFVSRSSPDSAEYLESLSSHQANLRTNNEISKGKIVGVGHHADDIPLRNSERIQRGLPLKPPARKAKRVANIPTAKCVLLGLLKDDKPPRQGPTRTTPSDSPLHHPMSPRQALMDNY</sequence>
<keyword evidence="2" id="KW-0732">Signal</keyword>
<protein>
    <submittedName>
        <fullName evidence="3">Uncharacterized protein</fullName>
    </submittedName>
</protein>
<proteinExistence type="predicted"/>
<evidence type="ECO:0000313" key="5">
    <source>
        <dbReference type="Proteomes" id="UP000078595"/>
    </source>
</evidence>
<feature type="signal peptide" evidence="2">
    <location>
        <begin position="1"/>
        <end position="19"/>
    </location>
</feature>
<reference evidence="3" key="1">
    <citation type="submission" date="2013-07" db="EMBL/GenBank/DDBJ databases">
        <title>The Genome Sequence of Cryptococcus dejecticola CBS10117.</title>
        <authorList>
            <consortium name="The Broad Institute Genome Sequencing Platform"/>
            <person name="Cuomo C."/>
            <person name="Litvintseva A."/>
            <person name="Chen Y."/>
            <person name="Heitman J."/>
            <person name="Sun S."/>
            <person name="Springer D."/>
            <person name="Dromer F."/>
            <person name="Young S.K."/>
            <person name="Zeng Q."/>
            <person name="Gargeya S."/>
            <person name="Fitzgerald M."/>
            <person name="Abouelleil A."/>
            <person name="Alvarado L."/>
            <person name="Berlin A.M."/>
            <person name="Chapman S.B."/>
            <person name="Dewar J."/>
            <person name="Goldberg J."/>
            <person name="Griggs A."/>
            <person name="Gujja S."/>
            <person name="Hansen M."/>
            <person name="Howarth C."/>
            <person name="Imamovic A."/>
            <person name="Larimer J."/>
            <person name="McCowan C."/>
            <person name="Murphy C."/>
            <person name="Pearson M."/>
            <person name="Priest M."/>
            <person name="Roberts A."/>
            <person name="Saif S."/>
            <person name="Shea T."/>
            <person name="Sykes S."/>
            <person name="Wortman J."/>
            <person name="Nusbaum C."/>
            <person name="Birren B."/>
        </authorList>
    </citation>
    <scope>NUCLEOTIDE SEQUENCE [LARGE SCALE GENOMIC DNA]</scope>
    <source>
        <strain evidence="3">CBS 10117</strain>
    </source>
</reference>